<sequence>MEPHSLRAGSLNDKQSKLAMTRACRLLKESGIPCYLWAEDALAYYGVPTVVFDVHIVVGDVKKAADALVERGWHPPPPESEARYIDIEEATC</sequence>
<dbReference type="SUPFAM" id="SSF81301">
    <property type="entry name" value="Nucleotidyltransferase"/>
    <property type="match status" value="1"/>
</dbReference>
<protein>
    <submittedName>
        <fullName evidence="1">Uncharacterized protein</fullName>
    </submittedName>
</protein>
<comment type="caution">
    <text evidence="1">The sequence shown here is derived from an EMBL/GenBank/DDBJ whole genome shotgun (WGS) entry which is preliminary data.</text>
</comment>
<gene>
    <name evidence="1" type="ORF">N7530_011406</name>
</gene>
<evidence type="ECO:0000313" key="1">
    <source>
        <dbReference type="EMBL" id="KAJ5459462.1"/>
    </source>
</evidence>
<dbReference type="Proteomes" id="UP001147760">
    <property type="component" value="Unassembled WGS sequence"/>
</dbReference>
<dbReference type="EMBL" id="JAPWDO010000008">
    <property type="protein sequence ID" value="KAJ5459462.1"/>
    <property type="molecule type" value="Genomic_DNA"/>
</dbReference>
<dbReference type="AlphaFoldDB" id="A0A9W9WH64"/>
<evidence type="ECO:0000313" key="2">
    <source>
        <dbReference type="Proteomes" id="UP001147760"/>
    </source>
</evidence>
<accession>A0A9W9WH64</accession>
<reference evidence="1" key="1">
    <citation type="submission" date="2022-12" db="EMBL/GenBank/DDBJ databases">
        <authorList>
            <person name="Petersen C."/>
        </authorList>
    </citation>
    <scope>NUCLEOTIDE SEQUENCE</scope>
    <source>
        <strain evidence="1">IBT 17660</strain>
    </source>
</reference>
<name>A0A9W9WH64_9EURO</name>
<dbReference type="OrthoDB" id="2730545at2759"/>
<organism evidence="1 2">
    <name type="scientific">Penicillium desertorum</name>
    <dbReference type="NCBI Taxonomy" id="1303715"/>
    <lineage>
        <taxon>Eukaryota</taxon>
        <taxon>Fungi</taxon>
        <taxon>Dikarya</taxon>
        <taxon>Ascomycota</taxon>
        <taxon>Pezizomycotina</taxon>
        <taxon>Eurotiomycetes</taxon>
        <taxon>Eurotiomycetidae</taxon>
        <taxon>Eurotiales</taxon>
        <taxon>Aspergillaceae</taxon>
        <taxon>Penicillium</taxon>
    </lineage>
</organism>
<keyword evidence="2" id="KW-1185">Reference proteome</keyword>
<dbReference type="InterPro" id="IPR043519">
    <property type="entry name" value="NT_sf"/>
</dbReference>
<proteinExistence type="predicted"/>
<reference evidence="1" key="2">
    <citation type="journal article" date="2023" name="IMA Fungus">
        <title>Comparative genomic study of the Penicillium genus elucidates a diverse pangenome and 15 lateral gene transfer events.</title>
        <authorList>
            <person name="Petersen C."/>
            <person name="Sorensen T."/>
            <person name="Nielsen M.R."/>
            <person name="Sondergaard T.E."/>
            <person name="Sorensen J.L."/>
            <person name="Fitzpatrick D.A."/>
            <person name="Frisvad J.C."/>
            <person name="Nielsen K.L."/>
        </authorList>
    </citation>
    <scope>NUCLEOTIDE SEQUENCE</scope>
    <source>
        <strain evidence="1">IBT 17660</strain>
    </source>
</reference>